<proteinExistence type="predicted"/>
<sequence length="58" mass="5950">MTKAHTDGRTHSALGKSELENTGQLMATAAAPTLAHAGVEPCDVAAIFVSVSSLERAK</sequence>
<evidence type="ECO:0000313" key="1">
    <source>
        <dbReference type="EMBL" id="SDI06956.1"/>
    </source>
</evidence>
<dbReference type="EMBL" id="FNEE01000001">
    <property type="protein sequence ID" value="SDI06956.1"/>
    <property type="molecule type" value="Genomic_DNA"/>
</dbReference>
<keyword evidence="2" id="KW-1185">Reference proteome</keyword>
<accession>A0A1G8HJT4</accession>
<dbReference type="Proteomes" id="UP000198894">
    <property type="component" value="Unassembled WGS sequence"/>
</dbReference>
<protein>
    <submittedName>
        <fullName evidence="1">Uncharacterized protein</fullName>
    </submittedName>
</protein>
<dbReference type="RefSeq" id="WP_167366273.1">
    <property type="nucleotide sequence ID" value="NZ_FNEE01000001.1"/>
</dbReference>
<evidence type="ECO:0000313" key="2">
    <source>
        <dbReference type="Proteomes" id="UP000198894"/>
    </source>
</evidence>
<reference evidence="2" key="1">
    <citation type="submission" date="2016-10" db="EMBL/GenBank/DDBJ databases">
        <authorList>
            <person name="Varghese N."/>
            <person name="Submissions S."/>
        </authorList>
    </citation>
    <scope>NUCLEOTIDE SEQUENCE [LARGE SCALE GENOMIC DNA]</scope>
    <source>
        <strain evidence="2">CGMCC 1.11022</strain>
    </source>
</reference>
<gene>
    <name evidence="1" type="ORF">SAMN05428953_10186</name>
</gene>
<organism evidence="1 2">
    <name type="scientific">Mesorhizobium muleiense</name>
    <dbReference type="NCBI Taxonomy" id="1004279"/>
    <lineage>
        <taxon>Bacteria</taxon>
        <taxon>Pseudomonadati</taxon>
        <taxon>Pseudomonadota</taxon>
        <taxon>Alphaproteobacteria</taxon>
        <taxon>Hyphomicrobiales</taxon>
        <taxon>Phyllobacteriaceae</taxon>
        <taxon>Mesorhizobium</taxon>
    </lineage>
</organism>
<name>A0A1G8HJT4_9HYPH</name>
<dbReference type="AlphaFoldDB" id="A0A1G8HJT4"/>